<dbReference type="EMBL" id="JBHUON010000002">
    <property type="protein sequence ID" value="MFD2863587.1"/>
    <property type="molecule type" value="Genomic_DNA"/>
</dbReference>
<dbReference type="InterPro" id="IPR024997">
    <property type="entry name" value="DUF3892"/>
</dbReference>
<protein>
    <submittedName>
        <fullName evidence="1">DUF3892 domain-containing protein</fullName>
    </submittedName>
</protein>
<evidence type="ECO:0000313" key="2">
    <source>
        <dbReference type="Proteomes" id="UP001597601"/>
    </source>
</evidence>
<proteinExistence type="predicted"/>
<dbReference type="RefSeq" id="WP_377123256.1">
    <property type="nucleotide sequence ID" value="NZ_JBHUHN010000001.1"/>
</dbReference>
<sequence>MSRHRVSCINKRGGHYNPHERISHIGGVNENGTRWKLTEDEAIKAIEDKKYEFYVSVNGRSVNVIVAVHNGRKYLKTETDGYSPDNLLSLPECP</sequence>
<comment type="caution">
    <text evidence="1">The sequence shown here is derived from an EMBL/GenBank/DDBJ whole genome shotgun (WGS) entry which is preliminary data.</text>
</comment>
<name>A0ABW5XKG7_9SPHI</name>
<organism evidence="1 2">
    <name type="scientific">Mucilaginibacter antarcticus</name>
    <dbReference type="NCBI Taxonomy" id="1855725"/>
    <lineage>
        <taxon>Bacteria</taxon>
        <taxon>Pseudomonadati</taxon>
        <taxon>Bacteroidota</taxon>
        <taxon>Sphingobacteriia</taxon>
        <taxon>Sphingobacteriales</taxon>
        <taxon>Sphingobacteriaceae</taxon>
        <taxon>Mucilaginibacter</taxon>
    </lineage>
</organism>
<dbReference type="Proteomes" id="UP001597601">
    <property type="component" value="Unassembled WGS sequence"/>
</dbReference>
<dbReference type="Pfam" id="PF13031">
    <property type="entry name" value="DUF3892"/>
    <property type="match status" value="1"/>
</dbReference>
<reference evidence="2" key="1">
    <citation type="journal article" date="2019" name="Int. J. Syst. Evol. Microbiol.">
        <title>The Global Catalogue of Microorganisms (GCM) 10K type strain sequencing project: providing services to taxonomists for standard genome sequencing and annotation.</title>
        <authorList>
            <consortium name="The Broad Institute Genomics Platform"/>
            <consortium name="The Broad Institute Genome Sequencing Center for Infectious Disease"/>
            <person name="Wu L."/>
            <person name="Ma J."/>
        </authorList>
    </citation>
    <scope>NUCLEOTIDE SEQUENCE [LARGE SCALE GENOMIC DNA]</scope>
    <source>
        <strain evidence="2">KCTC 52232</strain>
    </source>
</reference>
<gene>
    <name evidence="1" type="ORF">ACFSYC_02705</name>
</gene>
<keyword evidence="2" id="KW-1185">Reference proteome</keyword>
<evidence type="ECO:0000313" key="1">
    <source>
        <dbReference type="EMBL" id="MFD2863587.1"/>
    </source>
</evidence>
<accession>A0ABW5XKG7</accession>